<dbReference type="InterPro" id="IPR045595">
    <property type="entry name" value="SufBD_N"/>
</dbReference>
<dbReference type="Pfam" id="PF19295">
    <property type="entry name" value="SufBD_N"/>
    <property type="match status" value="1"/>
</dbReference>
<organism evidence="4 5">
    <name type="scientific">Tahibacter soli</name>
    <dbReference type="NCBI Taxonomy" id="2983605"/>
    <lineage>
        <taxon>Bacteria</taxon>
        <taxon>Pseudomonadati</taxon>
        <taxon>Pseudomonadota</taxon>
        <taxon>Gammaproteobacteria</taxon>
        <taxon>Lysobacterales</taxon>
        <taxon>Rhodanobacteraceae</taxon>
        <taxon>Tahibacter</taxon>
    </lineage>
</organism>
<accession>A0A9X3YNW0</accession>
<gene>
    <name evidence="4" type="primary">sufD</name>
    <name evidence="4" type="ORF">OD750_024855</name>
</gene>
<dbReference type="PANTHER" id="PTHR43575">
    <property type="entry name" value="PROTEIN ABCI7, CHLOROPLASTIC"/>
    <property type="match status" value="1"/>
</dbReference>
<feature type="domain" description="SUF system FeS cluster assembly SufBD core" evidence="2">
    <location>
        <begin position="175"/>
        <end position="402"/>
    </location>
</feature>
<evidence type="ECO:0000313" key="5">
    <source>
        <dbReference type="Proteomes" id="UP001139971"/>
    </source>
</evidence>
<keyword evidence="5" id="KW-1185">Reference proteome</keyword>
<reference evidence="4" key="1">
    <citation type="submission" date="2023-02" db="EMBL/GenBank/DDBJ databases">
        <title>Tahibacter soli sp. nov. isolated from soil.</title>
        <authorList>
            <person name="Baek J.H."/>
            <person name="Lee J.K."/>
            <person name="Choi D.G."/>
            <person name="Jeon C.O."/>
        </authorList>
    </citation>
    <scope>NUCLEOTIDE SEQUENCE</scope>
    <source>
        <strain evidence="4">BL</strain>
    </source>
</reference>
<feature type="domain" description="SUF system FeS cluster assembly SufBD N-terminal" evidence="3">
    <location>
        <begin position="26"/>
        <end position="163"/>
    </location>
</feature>
<comment type="caution">
    <text evidence="4">The sequence shown here is derived from an EMBL/GenBank/DDBJ whole genome shotgun (WGS) entry which is preliminary data.</text>
</comment>
<name>A0A9X3YNW0_9GAMM</name>
<dbReference type="SUPFAM" id="SSF101960">
    <property type="entry name" value="Stabilizer of iron transporter SufD"/>
    <property type="match status" value="1"/>
</dbReference>
<dbReference type="Pfam" id="PF01458">
    <property type="entry name" value="SUFBD_core"/>
    <property type="match status" value="1"/>
</dbReference>
<protein>
    <submittedName>
        <fullName evidence="4">Fe-S cluster assembly protein SufD</fullName>
    </submittedName>
</protein>
<dbReference type="InterPro" id="IPR037284">
    <property type="entry name" value="SUF_FeS_clus_asmbl_SufBD_sf"/>
</dbReference>
<dbReference type="RefSeq" id="WP_263541318.1">
    <property type="nucleotide sequence ID" value="NZ_JAOVZO020000020.1"/>
</dbReference>
<evidence type="ECO:0000256" key="1">
    <source>
        <dbReference type="ARBA" id="ARBA00043967"/>
    </source>
</evidence>
<dbReference type="InterPro" id="IPR055346">
    <property type="entry name" value="Fe-S_cluster_assembly_SufBD"/>
</dbReference>
<evidence type="ECO:0000259" key="3">
    <source>
        <dbReference type="Pfam" id="PF19295"/>
    </source>
</evidence>
<sequence length="432" mass="45473">MSAPLLDALRETFDALPASRLAAGGLGAARRAQFDAALADGLPGARAERWRYTPLRALERRRFGRADALPDIDPASVPAANLPRLVFVNGVYAPALSRVDGLPDGVALYPLSQLLETGDARDAEFLARRFPARDETFARLNAALALDGLVVRVAAGVRVATPLALVMLGAPAGGDVAVHLRHLVELGDGAELTLVEYQAAAAPQAHLVNSLVQAHLRTGARLSHVRVQREDAGASVFARTDAALASEAHYARVDLELGAALSRHELNIALQGRGARAASNGVLLADGKRHVDTRLAIDHAAPDTRCDLVWRGLAADRGRGVFHGGILIRAGADGAAAHLSNKNLLLSPHAEIDTQPVLEIHADEVQASHGATVGQLDERALFYLRSRGVPEGEARALLTAAFCAVVLEAIADADLRASLDAELSARLPQVAA</sequence>
<dbReference type="GO" id="GO:0016226">
    <property type="term" value="P:iron-sulfur cluster assembly"/>
    <property type="evidence" value="ECO:0007669"/>
    <property type="project" value="InterPro"/>
</dbReference>
<dbReference type="EMBL" id="JAOVZO020000020">
    <property type="protein sequence ID" value="MDC8015771.1"/>
    <property type="molecule type" value="Genomic_DNA"/>
</dbReference>
<dbReference type="AlphaFoldDB" id="A0A9X3YNW0"/>
<proteinExistence type="inferred from homology"/>
<evidence type="ECO:0000259" key="2">
    <source>
        <dbReference type="Pfam" id="PF01458"/>
    </source>
</evidence>
<dbReference type="InterPro" id="IPR000825">
    <property type="entry name" value="SUF_FeS_clus_asmbl_SufBD_core"/>
</dbReference>
<dbReference type="NCBIfam" id="TIGR01981">
    <property type="entry name" value="sufD"/>
    <property type="match status" value="1"/>
</dbReference>
<dbReference type="InterPro" id="IPR011542">
    <property type="entry name" value="SUF_FeS_clus_asmbl_SufD"/>
</dbReference>
<evidence type="ECO:0000313" key="4">
    <source>
        <dbReference type="EMBL" id="MDC8015771.1"/>
    </source>
</evidence>
<dbReference type="PANTHER" id="PTHR43575:SF1">
    <property type="entry name" value="PROTEIN ABCI7, CHLOROPLASTIC"/>
    <property type="match status" value="1"/>
</dbReference>
<comment type="similarity">
    <text evidence="1">Belongs to the iron-sulfur cluster assembly SufBD family.</text>
</comment>
<dbReference type="Proteomes" id="UP001139971">
    <property type="component" value="Unassembled WGS sequence"/>
</dbReference>